<protein>
    <recommendedName>
        <fullName evidence="2">Flagellar basal-body/hook protein C-terminal domain-containing protein</fullName>
    </recommendedName>
</protein>
<dbReference type="Pfam" id="PF06429">
    <property type="entry name" value="Flg_bbr_C"/>
    <property type="match status" value="1"/>
</dbReference>
<dbReference type="InParanoid" id="A0LT52"/>
<keyword evidence="4" id="KW-1185">Reference proteome</keyword>
<evidence type="ECO:0000256" key="1">
    <source>
        <dbReference type="ARBA" id="ARBA00009677"/>
    </source>
</evidence>
<dbReference type="OrthoDB" id="9794148at2"/>
<sequence length="130" mass="14015">MTQLFDTIGISGTALTVNRKWMDAIADNVSNANDVVPGDQPVFAPRYVQVQAAPGGGVEVVAIRYGSSAGIESYDPTNPQADARGYVRHADVDMTSQMTQMIMAQRSYEANLAIMTRATDAYKQALQLGK</sequence>
<dbReference type="EMBL" id="CP000481">
    <property type="protein sequence ID" value="ABK52612.1"/>
    <property type="molecule type" value="Genomic_DNA"/>
</dbReference>
<dbReference type="InterPro" id="IPR010930">
    <property type="entry name" value="Flg_bb/hook_C_dom"/>
</dbReference>
<evidence type="ECO:0000313" key="4">
    <source>
        <dbReference type="Proteomes" id="UP000008221"/>
    </source>
</evidence>
<evidence type="ECO:0000313" key="3">
    <source>
        <dbReference type="EMBL" id="ABK52612.1"/>
    </source>
</evidence>
<evidence type="ECO:0000259" key="2">
    <source>
        <dbReference type="Pfam" id="PF06429"/>
    </source>
</evidence>
<comment type="similarity">
    <text evidence="1">Belongs to the flagella basal body rod proteins family.</text>
</comment>
<dbReference type="RefSeq" id="WP_011719675.1">
    <property type="nucleotide sequence ID" value="NC_008578.1"/>
</dbReference>
<organism evidence="3 4">
    <name type="scientific">Acidothermus cellulolyticus (strain ATCC 43068 / DSM 8971 / 11B)</name>
    <dbReference type="NCBI Taxonomy" id="351607"/>
    <lineage>
        <taxon>Bacteria</taxon>
        <taxon>Bacillati</taxon>
        <taxon>Actinomycetota</taxon>
        <taxon>Actinomycetes</taxon>
        <taxon>Acidothermales</taxon>
        <taxon>Acidothermaceae</taxon>
        <taxon>Acidothermus</taxon>
    </lineage>
</organism>
<dbReference type="AlphaFoldDB" id="A0LT52"/>
<gene>
    <name evidence="3" type="ordered locus">Acel_0839</name>
</gene>
<dbReference type="Proteomes" id="UP000008221">
    <property type="component" value="Chromosome"/>
</dbReference>
<reference evidence="3 4" key="1">
    <citation type="journal article" date="2009" name="Genome Res.">
        <title>Complete genome of the cellulolytic thermophile Acidothermus cellulolyticus 11B provides insights into its ecophysiological and evolutionary adaptations.</title>
        <authorList>
            <person name="Barabote R.D."/>
            <person name="Xie G."/>
            <person name="Leu D.H."/>
            <person name="Normand P."/>
            <person name="Necsulea A."/>
            <person name="Daubin V."/>
            <person name="Medigue C."/>
            <person name="Adney W.S."/>
            <person name="Xu X.C."/>
            <person name="Lapidus A."/>
            <person name="Parales R.E."/>
            <person name="Detter C."/>
            <person name="Pujic P."/>
            <person name="Bruce D."/>
            <person name="Lavire C."/>
            <person name="Challacombe J.F."/>
            <person name="Brettin T.S."/>
            <person name="Berry A.M."/>
        </authorList>
    </citation>
    <scope>NUCLEOTIDE SEQUENCE [LARGE SCALE GENOMIC DNA]</scope>
    <source>
        <strain evidence="4">ATCC 43068 / DSM 8971 / 11B</strain>
    </source>
</reference>
<proteinExistence type="inferred from homology"/>
<name>A0LT52_ACIC1</name>
<accession>A0LT52</accession>
<dbReference type="KEGG" id="ace:Acel_0839"/>
<feature type="domain" description="Flagellar basal-body/hook protein C-terminal" evidence="2">
    <location>
        <begin position="84"/>
        <end position="128"/>
    </location>
</feature>
<dbReference type="HOGENOM" id="CLU_123272_0_0_11"/>
<dbReference type="STRING" id="351607.Acel_0839"/>
<dbReference type="eggNOG" id="COG1558">
    <property type="taxonomic scope" value="Bacteria"/>
</dbReference>